<name>A0A9X5H9S2_9FIRM</name>
<dbReference type="InterPro" id="IPR012337">
    <property type="entry name" value="RNaseH-like_sf"/>
</dbReference>
<comment type="caution">
    <text evidence="2">The sequence shown here is derived from an EMBL/GenBank/DDBJ whole genome shotgun (WGS) entry which is preliminary data.</text>
</comment>
<feature type="non-terminal residue" evidence="2">
    <location>
        <position position="184"/>
    </location>
</feature>
<evidence type="ECO:0000313" key="3">
    <source>
        <dbReference type="Proteomes" id="UP000474104"/>
    </source>
</evidence>
<dbReference type="RefSeq" id="WP_162206150.1">
    <property type="nucleotide sequence ID" value="NZ_VIRB01000173.1"/>
</dbReference>
<organism evidence="2 3">
    <name type="scientific">Schaedlerella arabinosiphila</name>
    <dbReference type="NCBI Taxonomy" id="2044587"/>
    <lineage>
        <taxon>Bacteria</taxon>
        <taxon>Bacillati</taxon>
        <taxon>Bacillota</taxon>
        <taxon>Clostridia</taxon>
        <taxon>Lachnospirales</taxon>
        <taxon>Lachnospiraceae</taxon>
        <taxon>Schaedlerella</taxon>
    </lineage>
</organism>
<dbReference type="Pfam" id="PF13546">
    <property type="entry name" value="DDE_5"/>
    <property type="match status" value="1"/>
</dbReference>
<feature type="domain" description="Transposase IS701-like DDE" evidence="1">
    <location>
        <begin position="75"/>
        <end position="171"/>
    </location>
</feature>
<dbReference type="SUPFAM" id="SSF53098">
    <property type="entry name" value="Ribonuclease H-like"/>
    <property type="match status" value="1"/>
</dbReference>
<accession>A0A9X5H9S2</accession>
<proteinExistence type="predicted"/>
<evidence type="ECO:0000259" key="1">
    <source>
        <dbReference type="Pfam" id="PF13546"/>
    </source>
</evidence>
<reference evidence="2 3" key="1">
    <citation type="submission" date="2019-07" db="EMBL/GenBank/DDBJ databases">
        <title>Draft genome sequences of 15 bacterial species constituting the stable defined intestinal microbiota of the GM15 gnotobiotic mouse model.</title>
        <authorList>
            <person name="Elie C."/>
            <person name="Mathieu A."/>
            <person name="Saliou A."/>
            <person name="Darnaud M."/>
            <person name="Leulier F."/>
            <person name="Tamellini A."/>
        </authorList>
    </citation>
    <scope>NUCLEOTIDE SEQUENCE [LARGE SCALE GENOMIC DNA]</scope>
    <source>
        <strain evidence="3">ASF 502</strain>
    </source>
</reference>
<dbReference type="Proteomes" id="UP000474104">
    <property type="component" value="Unassembled WGS sequence"/>
</dbReference>
<dbReference type="AlphaFoldDB" id="A0A9X5H9S2"/>
<dbReference type="EMBL" id="VIRB01000173">
    <property type="protein sequence ID" value="NDO72700.1"/>
    <property type="molecule type" value="Genomic_DNA"/>
</dbReference>
<dbReference type="InterPro" id="IPR038721">
    <property type="entry name" value="IS701-like_DDE_dom"/>
</dbReference>
<gene>
    <name evidence="2" type="ORF">FMM80_30390</name>
</gene>
<protein>
    <submittedName>
        <fullName evidence="2">Transposase</fullName>
    </submittedName>
</protein>
<sequence length="184" mass="21303">MNNSITQDNQNDNQISKTIKRFFARFHVTSALKTAGAYHKKGTPVTQIFQYLFLLIFSNRSMYMNLLSGRNTPAFAKDTVYRFMKSTQINWIRFTTILASRIIKDAIVPLNNADRENVLCIDDSMFERNRSKKVELLAKTYDHAKHAYKFGFRMLTLGWTDGSTFLPVNSILLSTDNKKNRVNE</sequence>
<evidence type="ECO:0000313" key="2">
    <source>
        <dbReference type="EMBL" id="NDO72700.1"/>
    </source>
</evidence>